<accession>A0A7U3YEZ6</accession>
<dbReference type="InterPro" id="IPR001694">
    <property type="entry name" value="NADH_UbQ_OxRdtase_su1/FPO"/>
</dbReference>
<evidence type="ECO:0000256" key="5">
    <source>
        <dbReference type="SAM" id="Phobius"/>
    </source>
</evidence>
<dbReference type="Pfam" id="PF00146">
    <property type="entry name" value="NADHdh"/>
    <property type="match status" value="1"/>
</dbReference>
<reference evidence="6" key="1">
    <citation type="submission" date="2010-10" db="EMBL/GenBank/DDBJ databases">
        <title>Complete sequence of chromosome of Geobacillus sp. Y4.1MC1.</title>
        <authorList>
            <consortium name="US DOE Joint Genome Institute"/>
            <person name="Lucas S."/>
            <person name="Copeland A."/>
            <person name="Lapidus A."/>
            <person name="Cheng J.-F."/>
            <person name="Bruce D."/>
            <person name="Goodwin L."/>
            <person name="Pitluck S."/>
            <person name="Chertkov O."/>
            <person name="Zhang X."/>
            <person name="Detter J.C."/>
            <person name="Han C."/>
            <person name="Tapia R."/>
            <person name="Land M."/>
            <person name="Hauser L."/>
            <person name="Jeffries C."/>
            <person name="Kyrpides N."/>
            <person name="Ivanova N."/>
            <person name="Ovchinnikova G."/>
            <person name="Brumm P."/>
            <person name="Mead D."/>
            <person name="Woyke T."/>
        </authorList>
    </citation>
    <scope>NUCLEOTIDE SEQUENCE [LARGE SCALE GENOMIC DNA]</scope>
    <source>
        <strain evidence="6">Y4.1MC1</strain>
    </source>
</reference>
<dbReference type="PROSITE" id="PS00668">
    <property type="entry name" value="COMPLEX1_ND1_2"/>
    <property type="match status" value="1"/>
</dbReference>
<evidence type="ECO:0000256" key="4">
    <source>
        <dbReference type="ARBA" id="ARBA00023136"/>
    </source>
</evidence>
<evidence type="ECO:0000256" key="3">
    <source>
        <dbReference type="ARBA" id="ARBA00022989"/>
    </source>
</evidence>
<feature type="transmembrane region" description="Helical" evidence="5">
    <location>
        <begin position="234"/>
        <end position="252"/>
    </location>
</feature>
<organism evidence="6">
    <name type="scientific">Geobacillus sp. (strain Y4.1MC1)</name>
    <dbReference type="NCBI Taxonomy" id="581103"/>
    <lineage>
        <taxon>Bacteria</taxon>
        <taxon>Bacillati</taxon>
        <taxon>Bacillota</taxon>
        <taxon>Bacilli</taxon>
        <taxon>Bacillales</taxon>
        <taxon>Anoxybacillaceae</taxon>
        <taxon>Geobacillus</taxon>
    </lineage>
</organism>
<evidence type="ECO:0000313" key="6">
    <source>
        <dbReference type="EMBL" id="ADP74580.1"/>
    </source>
</evidence>
<dbReference type="GO" id="GO:0005886">
    <property type="term" value="C:plasma membrane"/>
    <property type="evidence" value="ECO:0007669"/>
    <property type="project" value="TreeGrafter"/>
</dbReference>
<feature type="transmembrane region" description="Helical" evidence="5">
    <location>
        <begin position="66"/>
        <end position="89"/>
    </location>
</feature>
<proteinExistence type="predicted"/>
<name>A0A7U3YEZ6_GEOS0</name>
<dbReference type="PANTHER" id="PTHR43359">
    <property type="entry name" value="FORMATE HYDROGENLYASE SUBUNIT 4"/>
    <property type="match status" value="1"/>
</dbReference>
<feature type="transmembrane region" description="Helical" evidence="5">
    <location>
        <begin position="291"/>
        <end position="311"/>
    </location>
</feature>
<dbReference type="EMBL" id="CP002293">
    <property type="protein sequence ID" value="ADP74580.1"/>
    <property type="molecule type" value="Genomic_DNA"/>
</dbReference>
<feature type="transmembrane region" description="Helical" evidence="5">
    <location>
        <begin position="6"/>
        <end position="31"/>
    </location>
</feature>
<comment type="subcellular location">
    <subcellularLocation>
        <location evidence="1">Membrane</location>
        <topology evidence="1">Multi-pass membrane protein</topology>
    </subcellularLocation>
</comment>
<keyword evidence="2 5" id="KW-0812">Transmembrane</keyword>
<feature type="transmembrane region" description="Helical" evidence="5">
    <location>
        <begin position="258"/>
        <end position="279"/>
    </location>
</feature>
<feature type="transmembrane region" description="Helical" evidence="5">
    <location>
        <begin position="175"/>
        <end position="193"/>
    </location>
</feature>
<keyword evidence="4 5" id="KW-0472">Membrane</keyword>
<gene>
    <name evidence="6" type="ORF">GY4MC1_1810</name>
</gene>
<evidence type="ECO:0000256" key="1">
    <source>
        <dbReference type="ARBA" id="ARBA00004141"/>
    </source>
</evidence>
<dbReference type="InterPro" id="IPR052561">
    <property type="entry name" value="ComplexI_Subunit1"/>
</dbReference>
<dbReference type="InterPro" id="IPR018086">
    <property type="entry name" value="NADH_UbQ_OxRdtase_su1_CS"/>
</dbReference>
<feature type="transmembrane region" description="Helical" evidence="5">
    <location>
        <begin position="95"/>
        <end position="115"/>
    </location>
</feature>
<sequence length="313" mass="34104">MPEMKLLLIGLVQAVFLLLVAPFFTGLSRVLRAKAHSRKGPSILQDYRDIFKLIKRQEVVPAQSSWVFRITPYVIMATMLLIAMIIPVLTLQAPLGMVGDLIVIVYLFTVFRFFFSIAGLDSGSSFAGIGASREMALGVLVEPTIILVLFVVALLSGSTDLGIISQKMATGEISYLSPAVLLGMVAFAVATFIESGKIPFDLAEAEAEIQEGPLTEYSGRSLAILKWSLGLKQMVVNALYLAIFFPFGNAAVVTPSAILVSMVLFLLKVVVIYVVAALLENSMARFVLFKTPAVTWVVFGIAMLSYVFYMVNI</sequence>
<keyword evidence="3 5" id="KW-1133">Transmembrane helix</keyword>
<feature type="transmembrane region" description="Helical" evidence="5">
    <location>
        <begin position="136"/>
        <end position="155"/>
    </location>
</feature>
<evidence type="ECO:0000256" key="2">
    <source>
        <dbReference type="ARBA" id="ARBA00022692"/>
    </source>
</evidence>
<protein>
    <submittedName>
        <fullName evidence="6">Respiratory-chain NADH dehydrogenase subunit 1</fullName>
    </submittedName>
</protein>
<dbReference type="KEGG" id="gmc:GY4MC1_1810"/>
<dbReference type="AlphaFoldDB" id="A0A7U3YEZ6"/>
<dbReference type="PANTHER" id="PTHR43359:SF1">
    <property type="entry name" value="FORMATE HYDROGENLYASE SUBUNIT 4-RELATED"/>
    <property type="match status" value="1"/>
</dbReference>